<sequence>MLLWSMFSPLCLVAQQKCDCEGNFKWVKETFEKNDAGFDYALQQKGKDAYQQFNKIILARIKKATTKEECAAVMGDWLQFFRKAHHGIILTNNAPAVAANTSSWEKIALSEEQAKQQISSGSAALFEGIWTTGAYKIAIIPKDKGYKGVILTSTNPAWKPESVKLKISADSSGAFYMGDYSARPFDKAVFYGKNVLQLGRIFLKREYPVFPADPATELYVREISTDGPFLQQLSAKTILLRIPTFDDAQKGLIDSVLKANDQLLKRTENLVIDIRNNGGGSDISYYGILPLLYTNPIRSVNVEMFSTPLNNRRMEEYSARPGLSENDKIEVQAALKKLKEHPGQFVNLSGKIVDEQKLDTIFPFPKNVGIIINNLNGSTAEEFLMAARQSKKVKLFGVTTAGVLDISNMYGVNSPDKQFQLWYALSKSLRIPDLTIDGKGIMPDFYIDKSIPSSQWLDHVVQILEQ</sequence>
<dbReference type="Pfam" id="PF03572">
    <property type="entry name" value="Peptidase_S41"/>
    <property type="match status" value="1"/>
</dbReference>
<organism evidence="2 3">
    <name type="scientific">Chitinophaga qingshengii</name>
    <dbReference type="NCBI Taxonomy" id="1569794"/>
    <lineage>
        <taxon>Bacteria</taxon>
        <taxon>Pseudomonadati</taxon>
        <taxon>Bacteroidota</taxon>
        <taxon>Chitinophagia</taxon>
        <taxon>Chitinophagales</taxon>
        <taxon>Chitinophagaceae</taxon>
        <taxon>Chitinophaga</taxon>
    </lineage>
</organism>
<accession>A0ABR7TGN8</accession>
<dbReference type="Gene3D" id="3.90.226.10">
    <property type="entry name" value="2-enoyl-CoA Hydratase, Chain A, domain 1"/>
    <property type="match status" value="1"/>
</dbReference>
<dbReference type="Proteomes" id="UP000659124">
    <property type="component" value="Unassembled WGS sequence"/>
</dbReference>
<dbReference type="SUPFAM" id="SSF52096">
    <property type="entry name" value="ClpP/crotonase"/>
    <property type="match status" value="1"/>
</dbReference>
<dbReference type="InterPro" id="IPR029045">
    <property type="entry name" value="ClpP/crotonase-like_dom_sf"/>
</dbReference>
<keyword evidence="3" id="KW-1185">Reference proteome</keyword>
<protein>
    <submittedName>
        <fullName evidence="2">Peptidase S41</fullName>
    </submittedName>
</protein>
<evidence type="ECO:0000313" key="3">
    <source>
        <dbReference type="Proteomes" id="UP000659124"/>
    </source>
</evidence>
<dbReference type="PANTHER" id="PTHR32060">
    <property type="entry name" value="TAIL-SPECIFIC PROTEASE"/>
    <property type="match status" value="1"/>
</dbReference>
<dbReference type="EMBL" id="JACVFC010000001">
    <property type="protein sequence ID" value="MBC9929115.1"/>
    <property type="molecule type" value="Genomic_DNA"/>
</dbReference>
<evidence type="ECO:0000259" key="1">
    <source>
        <dbReference type="Pfam" id="PF03572"/>
    </source>
</evidence>
<gene>
    <name evidence="2" type="ORF">ICL07_01945</name>
</gene>
<dbReference type="InterPro" id="IPR005151">
    <property type="entry name" value="Tail-specific_protease"/>
</dbReference>
<feature type="domain" description="Tail specific protease" evidence="1">
    <location>
        <begin position="239"/>
        <end position="446"/>
    </location>
</feature>
<comment type="caution">
    <text evidence="2">The sequence shown here is derived from an EMBL/GenBank/DDBJ whole genome shotgun (WGS) entry which is preliminary data.</text>
</comment>
<evidence type="ECO:0000313" key="2">
    <source>
        <dbReference type="EMBL" id="MBC9929115.1"/>
    </source>
</evidence>
<reference evidence="2 3" key="1">
    <citation type="submission" date="2020-09" db="EMBL/GenBank/DDBJ databases">
        <title>Genome sequences of type strains of Chitinophaga qingshengii and Chitinophaga varians.</title>
        <authorList>
            <person name="Kittiwongwattana C."/>
        </authorList>
    </citation>
    <scope>NUCLEOTIDE SEQUENCE [LARGE SCALE GENOMIC DNA]</scope>
    <source>
        <strain evidence="2 3">JCM 30026</strain>
    </source>
</reference>
<name>A0ABR7TGN8_9BACT</name>
<dbReference type="PANTHER" id="PTHR32060:SF30">
    <property type="entry name" value="CARBOXY-TERMINAL PROCESSING PROTEASE CTPA"/>
    <property type="match status" value="1"/>
</dbReference>
<proteinExistence type="predicted"/>